<proteinExistence type="inferred from homology"/>
<name>A0A167UBL4_CORFA</name>
<evidence type="ECO:0000256" key="7">
    <source>
        <dbReference type="PROSITE-ProRule" id="PRU01240"/>
    </source>
</evidence>
<dbReference type="InterPro" id="IPR034193">
    <property type="entry name" value="PCSK9_ProteinaseK-like"/>
</dbReference>
<comment type="similarity">
    <text evidence="1 7 8">Belongs to the peptidase S8 family.</text>
</comment>
<evidence type="ECO:0000256" key="9">
    <source>
        <dbReference type="SAM" id="SignalP"/>
    </source>
</evidence>
<gene>
    <name evidence="12" type="ORF">ISF_05500</name>
</gene>
<dbReference type="InterPro" id="IPR037045">
    <property type="entry name" value="S8pro/Inhibitor_I9_sf"/>
</dbReference>
<dbReference type="InterPro" id="IPR010259">
    <property type="entry name" value="S8pro/Inhibitor_I9"/>
</dbReference>
<evidence type="ECO:0000259" key="11">
    <source>
        <dbReference type="Pfam" id="PF05922"/>
    </source>
</evidence>
<accession>A0A167UBL4</accession>
<dbReference type="PANTHER" id="PTHR43806:SF11">
    <property type="entry name" value="CEREVISIN-RELATED"/>
    <property type="match status" value="1"/>
</dbReference>
<protein>
    <submittedName>
        <fullName evidence="12">Alkaline serine protease</fullName>
    </submittedName>
</protein>
<dbReference type="GO" id="GO:0006508">
    <property type="term" value="P:proteolysis"/>
    <property type="evidence" value="ECO:0007669"/>
    <property type="project" value="UniProtKB-KW"/>
</dbReference>
<dbReference type="PANTHER" id="PTHR43806">
    <property type="entry name" value="PEPTIDASE S8"/>
    <property type="match status" value="1"/>
</dbReference>
<dbReference type="InterPro" id="IPR000209">
    <property type="entry name" value="Peptidase_S8/S53_dom"/>
</dbReference>
<feature type="domain" description="Peptidase S8/S53" evidence="10">
    <location>
        <begin position="135"/>
        <end position="347"/>
    </location>
</feature>
<feature type="signal peptide" evidence="9">
    <location>
        <begin position="1"/>
        <end position="15"/>
    </location>
</feature>
<evidence type="ECO:0000313" key="13">
    <source>
        <dbReference type="Proteomes" id="UP000076744"/>
    </source>
</evidence>
<dbReference type="Gene3D" id="3.30.70.80">
    <property type="entry name" value="Peptidase S8 propeptide/proteinase inhibitor I9"/>
    <property type="match status" value="1"/>
</dbReference>
<dbReference type="SUPFAM" id="SSF54897">
    <property type="entry name" value="Protease propeptides/inhibitors"/>
    <property type="match status" value="1"/>
</dbReference>
<dbReference type="PRINTS" id="PR00723">
    <property type="entry name" value="SUBTILISIN"/>
</dbReference>
<dbReference type="InterPro" id="IPR023827">
    <property type="entry name" value="Peptidase_S8_Asp-AS"/>
</dbReference>
<feature type="chain" id="PRO_5013311849" evidence="9">
    <location>
        <begin position="16"/>
        <end position="391"/>
    </location>
</feature>
<dbReference type="InterPro" id="IPR050131">
    <property type="entry name" value="Peptidase_S8_subtilisin-like"/>
</dbReference>
<dbReference type="CDD" id="cd04077">
    <property type="entry name" value="Peptidases_S8_PCSK9_ProteinaseK_like"/>
    <property type="match status" value="1"/>
</dbReference>
<dbReference type="PROSITE" id="PS51892">
    <property type="entry name" value="SUBTILASE"/>
    <property type="match status" value="1"/>
</dbReference>
<dbReference type="PROSITE" id="PS00138">
    <property type="entry name" value="SUBTILASE_SER"/>
    <property type="match status" value="1"/>
</dbReference>
<dbReference type="FunFam" id="3.40.50.200:FF:000014">
    <property type="entry name" value="Proteinase K"/>
    <property type="match status" value="1"/>
</dbReference>
<dbReference type="SUPFAM" id="SSF52743">
    <property type="entry name" value="Subtilisin-like"/>
    <property type="match status" value="1"/>
</dbReference>
<dbReference type="Pfam" id="PF00082">
    <property type="entry name" value="Peptidase_S8"/>
    <property type="match status" value="1"/>
</dbReference>
<dbReference type="Gene3D" id="3.40.50.200">
    <property type="entry name" value="Peptidase S8/S53 domain"/>
    <property type="match status" value="1"/>
</dbReference>
<keyword evidence="6" id="KW-1015">Disulfide bond</keyword>
<evidence type="ECO:0000256" key="3">
    <source>
        <dbReference type="ARBA" id="ARBA00022729"/>
    </source>
</evidence>
<keyword evidence="2 7" id="KW-0645">Protease</keyword>
<dbReference type="OrthoDB" id="206201at2759"/>
<dbReference type="PROSITE" id="PS00136">
    <property type="entry name" value="SUBTILASE_ASP"/>
    <property type="match status" value="1"/>
</dbReference>
<comment type="caution">
    <text evidence="12">The sequence shown here is derived from an EMBL/GenBank/DDBJ whole genome shotgun (WGS) entry which is preliminary data.</text>
</comment>
<feature type="active site" description="Charge relay system" evidence="7">
    <location>
        <position position="332"/>
    </location>
</feature>
<feature type="active site" description="Charge relay system" evidence="7">
    <location>
        <position position="176"/>
    </location>
</feature>
<feature type="domain" description="Inhibitor I9" evidence="11">
    <location>
        <begin position="57"/>
        <end position="100"/>
    </location>
</feature>
<dbReference type="PROSITE" id="PS00137">
    <property type="entry name" value="SUBTILASE_HIS"/>
    <property type="match status" value="1"/>
</dbReference>
<evidence type="ECO:0000259" key="10">
    <source>
        <dbReference type="Pfam" id="PF00082"/>
    </source>
</evidence>
<dbReference type="RefSeq" id="XP_018703676.1">
    <property type="nucleotide sequence ID" value="XM_018849105.1"/>
</dbReference>
<evidence type="ECO:0000256" key="1">
    <source>
        <dbReference type="ARBA" id="ARBA00011073"/>
    </source>
</evidence>
<dbReference type="GO" id="GO:0005576">
    <property type="term" value="C:extracellular region"/>
    <property type="evidence" value="ECO:0007669"/>
    <property type="project" value="UniProtKB-ARBA"/>
</dbReference>
<keyword evidence="4 7" id="KW-0378">Hydrolase</keyword>
<feature type="active site" description="Charge relay system" evidence="7">
    <location>
        <position position="144"/>
    </location>
</feature>
<dbReference type="Proteomes" id="UP000076744">
    <property type="component" value="Unassembled WGS sequence"/>
</dbReference>
<evidence type="ECO:0000313" key="12">
    <source>
        <dbReference type="EMBL" id="OAA61421.1"/>
    </source>
</evidence>
<keyword evidence="5 7" id="KW-0720">Serine protease</keyword>
<dbReference type="EMBL" id="AZHB01000013">
    <property type="protein sequence ID" value="OAA61421.1"/>
    <property type="molecule type" value="Genomic_DNA"/>
</dbReference>
<dbReference type="AlphaFoldDB" id="A0A167UBL4"/>
<dbReference type="GO" id="GO:0004252">
    <property type="term" value="F:serine-type endopeptidase activity"/>
    <property type="evidence" value="ECO:0007669"/>
    <property type="project" value="UniProtKB-UniRule"/>
</dbReference>
<evidence type="ECO:0000256" key="8">
    <source>
        <dbReference type="RuleBase" id="RU003355"/>
    </source>
</evidence>
<dbReference type="InterPro" id="IPR036852">
    <property type="entry name" value="Peptidase_S8/S53_dom_sf"/>
</dbReference>
<keyword evidence="3 9" id="KW-0732">Signal</keyword>
<dbReference type="GeneID" id="30021792"/>
<dbReference type="InterPro" id="IPR022398">
    <property type="entry name" value="Peptidase_S8_His-AS"/>
</dbReference>
<dbReference type="Pfam" id="PF05922">
    <property type="entry name" value="Inhibitor_I9"/>
    <property type="match status" value="1"/>
</dbReference>
<organism evidence="12 13">
    <name type="scientific">Cordyceps fumosorosea (strain ARSEF 2679)</name>
    <name type="common">Isaria fumosorosea</name>
    <dbReference type="NCBI Taxonomy" id="1081104"/>
    <lineage>
        <taxon>Eukaryota</taxon>
        <taxon>Fungi</taxon>
        <taxon>Dikarya</taxon>
        <taxon>Ascomycota</taxon>
        <taxon>Pezizomycotina</taxon>
        <taxon>Sordariomycetes</taxon>
        <taxon>Hypocreomycetidae</taxon>
        <taxon>Hypocreales</taxon>
        <taxon>Cordycipitaceae</taxon>
        <taxon>Cordyceps</taxon>
    </lineage>
</organism>
<evidence type="ECO:0000256" key="2">
    <source>
        <dbReference type="ARBA" id="ARBA00022670"/>
    </source>
</evidence>
<sequence length="391" mass="39996">MRLSIIAAALPLALAAPAADMAPLMVPRDAQTIDGKYIVKFKDSSTIGGMEAAQATVGEVQHVYQDVFNGFSAQMTADQVTELRKDPNVEFIEHDSVVSINNNNIVEQKGATWGLARISTRALGATSYFYDHTAGSGACVVVVDTGIAWKHPEFEGRARQLKSVLDGTVGADGHGHGTHCAGTVGSKTWGVAKKATLLGVKVLDDRGFGSAGTVIAGLNFVLTDISGKINCPRGIVVSLSLGGARSSSLNAAAAALHRKGIAVVVAAGNANVDACNVSPASEPSACAVGATTRVDARAYFSNYGPCVDVHAPGVEITSTWLNGGTNTISGTSMAAPHVAGIAAGLMANGVVNGQGACEYIKGLSTKNIVTNLPANTINSLAFSASFRASGN</sequence>
<evidence type="ECO:0000256" key="5">
    <source>
        <dbReference type="ARBA" id="ARBA00022825"/>
    </source>
</evidence>
<keyword evidence="13" id="KW-1185">Reference proteome</keyword>
<dbReference type="InterPro" id="IPR015500">
    <property type="entry name" value="Peptidase_S8_subtilisin-rel"/>
</dbReference>
<reference evidence="12 13" key="1">
    <citation type="journal article" date="2016" name="Genome Biol. Evol.">
        <title>Divergent and convergent evolution of fungal pathogenicity.</title>
        <authorList>
            <person name="Shang Y."/>
            <person name="Xiao G."/>
            <person name="Zheng P."/>
            <person name="Cen K."/>
            <person name="Zhan S."/>
            <person name="Wang C."/>
        </authorList>
    </citation>
    <scope>NUCLEOTIDE SEQUENCE [LARGE SCALE GENOMIC DNA]</scope>
    <source>
        <strain evidence="12 13">ARSEF 2679</strain>
    </source>
</reference>
<evidence type="ECO:0000256" key="4">
    <source>
        <dbReference type="ARBA" id="ARBA00022801"/>
    </source>
</evidence>
<dbReference type="STRING" id="1081104.A0A167UBL4"/>
<dbReference type="InterPro" id="IPR023828">
    <property type="entry name" value="Peptidase_S8_Ser-AS"/>
</dbReference>
<evidence type="ECO:0000256" key="6">
    <source>
        <dbReference type="ARBA" id="ARBA00023157"/>
    </source>
</evidence>